<dbReference type="PROSITE" id="PS00164">
    <property type="entry name" value="ENOLASE"/>
    <property type="match status" value="1"/>
</dbReference>
<dbReference type="UniPathway" id="UPA00109">
    <property type="reaction ID" value="UER00187"/>
</dbReference>
<feature type="binding site" evidence="11 14">
    <location>
        <position position="284"/>
    </location>
    <ligand>
        <name>Mg(2+)</name>
        <dbReference type="ChEBI" id="CHEBI:18420"/>
    </ligand>
</feature>
<organism evidence="17 18">
    <name type="scientific">Nocardia panacis</name>
    <dbReference type="NCBI Taxonomy" id="2340916"/>
    <lineage>
        <taxon>Bacteria</taxon>
        <taxon>Bacillati</taxon>
        <taxon>Actinomycetota</taxon>
        <taxon>Actinomycetes</taxon>
        <taxon>Mycobacteriales</taxon>
        <taxon>Nocardiaceae</taxon>
        <taxon>Nocardia</taxon>
    </lineage>
</organism>
<dbReference type="InterPro" id="IPR000941">
    <property type="entry name" value="Enolase"/>
</dbReference>
<feature type="domain" description="Enolase N-terminal" evidence="16">
    <location>
        <begin position="4"/>
        <end position="133"/>
    </location>
</feature>
<evidence type="ECO:0000256" key="9">
    <source>
        <dbReference type="ARBA" id="ARBA00023152"/>
    </source>
</evidence>
<dbReference type="InterPro" id="IPR029017">
    <property type="entry name" value="Enolase-like_N"/>
</dbReference>
<feature type="active site" description="Proton donor" evidence="11 12">
    <location>
        <position position="204"/>
    </location>
</feature>
<comment type="subcellular location">
    <subcellularLocation>
        <location evidence="11">Cytoplasm</location>
    </subcellularLocation>
    <subcellularLocation>
        <location evidence="11">Secreted</location>
    </subcellularLocation>
    <subcellularLocation>
        <location evidence="11">Cell surface</location>
    </subcellularLocation>
    <text evidence="11">Fractions of enolase are present in both the cytoplasm and on the cell surface.</text>
</comment>
<dbReference type="GO" id="GO:0009986">
    <property type="term" value="C:cell surface"/>
    <property type="evidence" value="ECO:0007669"/>
    <property type="project" value="UniProtKB-SubCell"/>
</dbReference>
<dbReference type="Pfam" id="PF03952">
    <property type="entry name" value="Enolase_N"/>
    <property type="match status" value="1"/>
</dbReference>
<feature type="binding site" evidence="11">
    <location>
        <position position="162"/>
    </location>
    <ligand>
        <name>(2R)-2-phosphoglycerate</name>
        <dbReference type="ChEBI" id="CHEBI:58289"/>
    </ligand>
</feature>
<evidence type="ECO:0000256" key="7">
    <source>
        <dbReference type="ARBA" id="ARBA00022723"/>
    </source>
</evidence>
<accession>A0A3A4K936</accession>
<comment type="caution">
    <text evidence="17">The sequence shown here is derived from an EMBL/GenBank/DDBJ whole genome shotgun (WGS) entry which is preliminary data.</text>
</comment>
<feature type="binding site" evidence="13">
    <location>
        <position position="387"/>
    </location>
    <ligand>
        <name>substrate</name>
    </ligand>
</feature>
<dbReference type="Pfam" id="PF00113">
    <property type="entry name" value="Enolase_C"/>
    <property type="match status" value="1"/>
</dbReference>
<dbReference type="FunFam" id="3.30.390.10:FF:000001">
    <property type="entry name" value="Enolase"/>
    <property type="match status" value="1"/>
</dbReference>
<dbReference type="PIRSF" id="PIRSF001400">
    <property type="entry name" value="Enolase"/>
    <property type="match status" value="1"/>
</dbReference>
<gene>
    <name evidence="11" type="primary">eno</name>
    <name evidence="17" type="ORF">D5S18_13975</name>
</gene>
<dbReference type="EMBL" id="QZFU01000017">
    <property type="protein sequence ID" value="RJO75872.1"/>
    <property type="molecule type" value="Genomic_DNA"/>
</dbReference>
<dbReference type="CDD" id="cd03313">
    <property type="entry name" value="enolase"/>
    <property type="match status" value="1"/>
</dbReference>
<evidence type="ECO:0000256" key="3">
    <source>
        <dbReference type="ARBA" id="ARBA00012058"/>
    </source>
</evidence>
<comment type="similarity">
    <text evidence="2 11">Belongs to the enolase family.</text>
</comment>
<evidence type="ECO:0000256" key="8">
    <source>
        <dbReference type="ARBA" id="ARBA00022842"/>
    </source>
</evidence>
<dbReference type="Gene3D" id="3.30.390.10">
    <property type="entry name" value="Enolase-like, N-terminal domain"/>
    <property type="match status" value="1"/>
</dbReference>
<dbReference type="Proteomes" id="UP000266677">
    <property type="component" value="Unassembled WGS sequence"/>
</dbReference>
<dbReference type="InterPro" id="IPR020809">
    <property type="entry name" value="Enolase_CS"/>
</dbReference>
<dbReference type="FunFam" id="3.20.20.120:FF:000001">
    <property type="entry name" value="Enolase"/>
    <property type="match status" value="1"/>
</dbReference>
<feature type="binding site" evidence="13">
    <location>
        <position position="154"/>
    </location>
    <ligand>
        <name>substrate</name>
    </ligand>
</feature>
<dbReference type="SFLD" id="SFLDG00178">
    <property type="entry name" value="enolase"/>
    <property type="match status" value="1"/>
</dbReference>
<dbReference type="InterPro" id="IPR036849">
    <property type="entry name" value="Enolase-like_C_sf"/>
</dbReference>
<dbReference type="SMART" id="SM01193">
    <property type="entry name" value="Enolase_N"/>
    <property type="match status" value="1"/>
</dbReference>
<dbReference type="PANTHER" id="PTHR11902">
    <property type="entry name" value="ENOLASE"/>
    <property type="match status" value="1"/>
</dbReference>
<feature type="binding site" evidence="13">
    <location>
        <position position="311"/>
    </location>
    <ligand>
        <name>substrate</name>
    </ligand>
</feature>
<name>A0A3A4K936_9NOCA</name>
<feature type="active site" description="Proton acceptor" evidence="11 12">
    <location>
        <position position="336"/>
    </location>
</feature>
<dbReference type="GO" id="GO:0000287">
    <property type="term" value="F:magnesium ion binding"/>
    <property type="evidence" value="ECO:0007669"/>
    <property type="project" value="UniProtKB-UniRule"/>
</dbReference>
<feature type="binding site" evidence="13">
    <location>
        <begin position="363"/>
        <end position="366"/>
    </location>
    <ligand>
        <name>substrate</name>
    </ligand>
</feature>
<dbReference type="SUPFAM" id="SSF51604">
    <property type="entry name" value="Enolase C-terminal domain-like"/>
    <property type="match status" value="1"/>
</dbReference>
<keyword evidence="7 11" id="KW-0479">Metal-binding</keyword>
<dbReference type="SFLD" id="SFLDF00002">
    <property type="entry name" value="enolase"/>
    <property type="match status" value="1"/>
</dbReference>
<evidence type="ECO:0000256" key="1">
    <source>
        <dbReference type="ARBA" id="ARBA00005031"/>
    </source>
</evidence>
<keyword evidence="6 11" id="KW-0964">Secreted</keyword>
<feature type="binding site" evidence="13">
    <location>
        <position position="163"/>
    </location>
    <ligand>
        <name>substrate</name>
    </ligand>
</feature>
<dbReference type="OrthoDB" id="9804716at2"/>
<feature type="binding site" evidence="11">
    <location>
        <position position="387"/>
    </location>
    <ligand>
        <name>(2R)-2-phosphoglycerate</name>
        <dbReference type="ChEBI" id="CHEBI:58289"/>
    </ligand>
</feature>
<comment type="cofactor">
    <cofactor evidence="11">
        <name>Mg(2+)</name>
        <dbReference type="ChEBI" id="CHEBI:18420"/>
    </cofactor>
    <text evidence="11">Binds a second Mg(2+) ion via substrate during catalysis.</text>
</comment>
<feature type="domain" description="Enolase C-terminal TIM barrel" evidence="15">
    <location>
        <begin position="138"/>
        <end position="424"/>
    </location>
</feature>
<evidence type="ECO:0000256" key="6">
    <source>
        <dbReference type="ARBA" id="ARBA00022525"/>
    </source>
</evidence>
<evidence type="ECO:0000256" key="10">
    <source>
        <dbReference type="ARBA" id="ARBA00023239"/>
    </source>
</evidence>
<evidence type="ECO:0000256" key="2">
    <source>
        <dbReference type="ARBA" id="ARBA00009604"/>
    </source>
</evidence>
<dbReference type="InterPro" id="IPR020810">
    <property type="entry name" value="Enolase_C"/>
</dbReference>
<keyword evidence="10 11" id="KW-0456">Lyase</keyword>
<dbReference type="RefSeq" id="WP_120040982.1">
    <property type="nucleotide sequence ID" value="NZ_QZFU01000017.1"/>
</dbReference>
<comment type="function">
    <text evidence="11">Catalyzes the reversible conversion of 2-phosphoglycerate (2-PG) into phosphoenolpyruvate (PEP). It is essential for the degradation of carbohydrates via glycolysis.</text>
</comment>
<dbReference type="HAMAP" id="MF_00318">
    <property type="entry name" value="Enolase"/>
    <property type="match status" value="1"/>
</dbReference>
<keyword evidence="5 11" id="KW-0963">Cytoplasm</keyword>
<feature type="binding site" evidence="11">
    <location>
        <position position="336"/>
    </location>
    <ligand>
        <name>(2R)-2-phosphoglycerate</name>
        <dbReference type="ChEBI" id="CHEBI:58289"/>
    </ligand>
</feature>
<evidence type="ECO:0000259" key="15">
    <source>
        <dbReference type="SMART" id="SM01192"/>
    </source>
</evidence>
<evidence type="ECO:0000313" key="17">
    <source>
        <dbReference type="EMBL" id="RJO75872.1"/>
    </source>
</evidence>
<feature type="binding site" evidence="13">
    <location>
        <position position="284"/>
    </location>
    <ligand>
        <name>substrate</name>
    </ligand>
</feature>
<keyword evidence="9 11" id="KW-0324">Glycolysis</keyword>
<dbReference type="EC" id="4.2.1.11" evidence="3 11"/>
<feature type="binding site" evidence="11 14">
    <location>
        <position position="311"/>
    </location>
    <ligand>
        <name>Mg(2+)</name>
        <dbReference type="ChEBI" id="CHEBI:18420"/>
    </ligand>
</feature>
<evidence type="ECO:0000256" key="14">
    <source>
        <dbReference type="PIRSR" id="PIRSR001400-3"/>
    </source>
</evidence>
<evidence type="ECO:0000256" key="4">
    <source>
        <dbReference type="ARBA" id="ARBA00017068"/>
    </source>
</evidence>
<dbReference type="GO" id="GO:0005576">
    <property type="term" value="C:extracellular region"/>
    <property type="evidence" value="ECO:0007669"/>
    <property type="project" value="UniProtKB-SubCell"/>
</dbReference>
<feature type="binding site" evidence="11">
    <location>
        <position position="365"/>
    </location>
    <ligand>
        <name>(2R)-2-phosphoglycerate</name>
        <dbReference type="ChEBI" id="CHEBI:58289"/>
    </ligand>
</feature>
<evidence type="ECO:0000256" key="12">
    <source>
        <dbReference type="PIRSR" id="PIRSR001400-1"/>
    </source>
</evidence>
<dbReference type="SFLD" id="SFLDS00001">
    <property type="entry name" value="Enolase"/>
    <property type="match status" value="1"/>
</dbReference>
<protein>
    <recommendedName>
        <fullName evidence="4 11">Enolase</fullName>
        <ecNumber evidence="3 11">4.2.1.11</ecNumber>
    </recommendedName>
    <alternativeName>
        <fullName evidence="11">2-phospho-D-glycerate hydro-lyase</fullName>
    </alternativeName>
    <alternativeName>
        <fullName evidence="11">2-phosphoglycerate dehydratase</fullName>
    </alternativeName>
</protein>
<sequence length="429" mass="45178">MAIIEQVGAREILDSRGNPTVEVEIALDDGTLTRAAVPSGASTGEHEAVELRDGGERYGGKGVQKAVEGVLDEIAPAVIGLDAVEQRTVDQVLLDLDGTPDKSRLGANALLGVSLAVARAAAESSGLELFRYLGGPNAHVLPVPMMNILNGGAHADTSVDVQEFMIAPIGAPTFKESLRWGAEVYHALKAELKGKGLATGLGDEGGFAPDLAGGTREALDLIVGAIEKAGYRVGRDIALALDVAATEFYTPATGYKFEGSVRTAAEMTAFYAELLGAYPLVSIEDPLSEDDWDGWVALTDQIGDKVQLVGDDLFVTNPERLEEGIAKGAANALLVKVNQIGTLTETLDAVELAHRNGYKTMMSHRSGETEDTTIADLAVAVGSGQIKTGAPARSERVAKYNQLLRIEDALGDSARYAGDVAFPRFVFES</sequence>
<evidence type="ECO:0000259" key="16">
    <source>
        <dbReference type="SMART" id="SM01193"/>
    </source>
</evidence>
<proteinExistence type="inferred from homology"/>
<dbReference type="GO" id="GO:0004634">
    <property type="term" value="F:phosphopyruvate hydratase activity"/>
    <property type="evidence" value="ECO:0007669"/>
    <property type="project" value="UniProtKB-UniRule"/>
</dbReference>
<comment type="cofactor">
    <cofactor evidence="14">
        <name>Mg(2+)</name>
        <dbReference type="ChEBI" id="CHEBI:18420"/>
    </cofactor>
    <text evidence="14">Mg(2+) is required for catalysis and for stabilizing the dimer.</text>
</comment>
<dbReference type="SUPFAM" id="SSF54826">
    <property type="entry name" value="Enolase N-terminal domain-like"/>
    <property type="match status" value="1"/>
</dbReference>
<reference evidence="17 18" key="1">
    <citation type="submission" date="2018-09" db="EMBL/GenBank/DDBJ databases">
        <title>YIM PH21274 draft genome.</title>
        <authorList>
            <person name="Miao C."/>
        </authorList>
    </citation>
    <scope>NUCLEOTIDE SEQUENCE [LARGE SCALE GENOMIC DNA]</scope>
    <source>
        <strain evidence="17 18">YIM PH 21724</strain>
    </source>
</reference>
<dbReference type="NCBIfam" id="TIGR01060">
    <property type="entry name" value="eno"/>
    <property type="match status" value="1"/>
</dbReference>
<dbReference type="PRINTS" id="PR00148">
    <property type="entry name" value="ENOLASE"/>
</dbReference>
<evidence type="ECO:0000256" key="5">
    <source>
        <dbReference type="ARBA" id="ARBA00022490"/>
    </source>
</evidence>
<feature type="binding site" evidence="11 14">
    <location>
        <position position="242"/>
    </location>
    <ligand>
        <name>Mg(2+)</name>
        <dbReference type="ChEBI" id="CHEBI:18420"/>
    </ligand>
</feature>
<comment type="catalytic activity">
    <reaction evidence="11">
        <text>(2R)-2-phosphoglycerate = phosphoenolpyruvate + H2O</text>
        <dbReference type="Rhea" id="RHEA:10164"/>
        <dbReference type="ChEBI" id="CHEBI:15377"/>
        <dbReference type="ChEBI" id="CHEBI:58289"/>
        <dbReference type="ChEBI" id="CHEBI:58702"/>
        <dbReference type="EC" id="4.2.1.11"/>
    </reaction>
</comment>
<evidence type="ECO:0000313" key="18">
    <source>
        <dbReference type="Proteomes" id="UP000266677"/>
    </source>
</evidence>
<evidence type="ECO:0000256" key="13">
    <source>
        <dbReference type="PIRSR" id="PIRSR001400-2"/>
    </source>
</evidence>
<dbReference type="InterPro" id="IPR020811">
    <property type="entry name" value="Enolase_N"/>
</dbReference>
<keyword evidence="17" id="KW-0670">Pyruvate</keyword>
<dbReference type="Gene3D" id="3.20.20.120">
    <property type="entry name" value="Enolase-like C-terminal domain"/>
    <property type="match status" value="1"/>
</dbReference>
<keyword evidence="18" id="KW-1185">Reference proteome</keyword>
<dbReference type="AlphaFoldDB" id="A0A3A4K936"/>
<feature type="binding site" evidence="11">
    <location>
        <position position="366"/>
    </location>
    <ligand>
        <name>(2R)-2-phosphoglycerate</name>
        <dbReference type="ChEBI" id="CHEBI:58289"/>
    </ligand>
</feature>
<dbReference type="GO" id="GO:0000015">
    <property type="term" value="C:phosphopyruvate hydratase complex"/>
    <property type="evidence" value="ECO:0007669"/>
    <property type="project" value="InterPro"/>
</dbReference>
<evidence type="ECO:0000256" key="11">
    <source>
        <dbReference type="HAMAP-Rule" id="MF_00318"/>
    </source>
</evidence>
<dbReference type="PANTHER" id="PTHR11902:SF1">
    <property type="entry name" value="ENOLASE"/>
    <property type="match status" value="1"/>
</dbReference>
<keyword evidence="8 11" id="KW-0460">Magnesium</keyword>
<comment type="pathway">
    <text evidence="1 11">Carbohydrate degradation; glycolysis; pyruvate from D-glyceraldehyde 3-phosphate: step 4/5.</text>
</comment>
<dbReference type="SMART" id="SM01192">
    <property type="entry name" value="Enolase_C"/>
    <property type="match status" value="1"/>
</dbReference>
<dbReference type="GO" id="GO:0006096">
    <property type="term" value="P:glycolytic process"/>
    <property type="evidence" value="ECO:0007669"/>
    <property type="project" value="UniProtKB-UniRule"/>
</dbReference>